<dbReference type="EMBL" id="GL983932">
    <property type="protein sequence ID" value="EGR30906.1"/>
    <property type="molecule type" value="Genomic_DNA"/>
</dbReference>
<dbReference type="InParanoid" id="G0QV65"/>
<dbReference type="GO" id="GO:0042500">
    <property type="term" value="F:aspartic endopeptidase activity, intramembrane cleaving"/>
    <property type="evidence" value="ECO:0007669"/>
    <property type="project" value="InterPro"/>
</dbReference>
<dbReference type="RefSeq" id="XP_004032493.1">
    <property type="nucleotide sequence ID" value="XM_004032445.1"/>
</dbReference>
<evidence type="ECO:0000256" key="6">
    <source>
        <dbReference type="ARBA" id="ARBA00022989"/>
    </source>
</evidence>
<organism evidence="9 10">
    <name type="scientific">Ichthyophthirius multifiliis</name>
    <name type="common">White spot disease agent</name>
    <name type="synonym">Ich</name>
    <dbReference type="NCBI Taxonomy" id="5932"/>
    <lineage>
        <taxon>Eukaryota</taxon>
        <taxon>Sar</taxon>
        <taxon>Alveolata</taxon>
        <taxon>Ciliophora</taxon>
        <taxon>Intramacronucleata</taxon>
        <taxon>Oligohymenophorea</taxon>
        <taxon>Hymenostomatida</taxon>
        <taxon>Ophryoglenina</taxon>
        <taxon>Ichthyophthirius</taxon>
    </lineage>
</organism>
<dbReference type="AlphaFoldDB" id="G0QV65"/>
<evidence type="ECO:0000256" key="7">
    <source>
        <dbReference type="ARBA" id="ARBA00023136"/>
    </source>
</evidence>
<feature type="transmembrane region" description="Helical" evidence="8">
    <location>
        <begin position="238"/>
        <end position="256"/>
    </location>
</feature>
<evidence type="ECO:0000256" key="5">
    <source>
        <dbReference type="ARBA" id="ARBA00022824"/>
    </source>
</evidence>
<keyword evidence="9" id="KW-0560">Oxidoreductase</keyword>
<dbReference type="PANTHER" id="PTHR12174:SF23">
    <property type="entry name" value="MINOR HISTOCOMPATIBILITY ANTIGEN H13"/>
    <property type="match status" value="1"/>
</dbReference>
<keyword evidence="4" id="KW-0378">Hydrolase</keyword>
<keyword evidence="5" id="KW-0256">Endoplasmic reticulum</keyword>
<dbReference type="SMART" id="SM00730">
    <property type="entry name" value="PSN"/>
    <property type="match status" value="1"/>
</dbReference>
<feature type="transmembrane region" description="Helical" evidence="8">
    <location>
        <begin position="213"/>
        <end position="231"/>
    </location>
</feature>
<feature type="transmembrane region" description="Helical" evidence="8">
    <location>
        <begin position="125"/>
        <end position="146"/>
    </location>
</feature>
<dbReference type="GO" id="GO:0098554">
    <property type="term" value="C:cytoplasmic side of endoplasmic reticulum membrane"/>
    <property type="evidence" value="ECO:0007669"/>
    <property type="project" value="TreeGrafter"/>
</dbReference>
<dbReference type="OrthoDB" id="312752at2759"/>
<evidence type="ECO:0000313" key="9">
    <source>
        <dbReference type="EMBL" id="EGR30906.1"/>
    </source>
</evidence>
<keyword evidence="10" id="KW-1185">Reference proteome</keyword>
<evidence type="ECO:0000256" key="4">
    <source>
        <dbReference type="ARBA" id="ARBA00022801"/>
    </source>
</evidence>
<feature type="transmembrane region" description="Helical" evidence="8">
    <location>
        <begin position="323"/>
        <end position="345"/>
    </location>
</feature>
<dbReference type="GO" id="GO:0033619">
    <property type="term" value="P:membrane protein proteolysis"/>
    <property type="evidence" value="ECO:0007669"/>
    <property type="project" value="TreeGrafter"/>
</dbReference>
<accession>G0QV65</accession>
<sequence>MQQKQKKILKTKKLKDFDNKQMNVTLRQNTIEQGKKQEYIVTYNCLPNSKWGRIYLNVYINETHQKNLNFSFLKICNNPQQKYDISILILMVVSIIIAGIGAIQIENPIIIDNEEQIQEVSKTHAFTFVLTASFFLIILYYFYYYLSQLLKILILISGFSSSSLLITEYLDKLQFMPKKNFEFKYLGILSFNYIVSCCISSILILFYALTQNWILSNLIAFSIIFLMFKIIRVPSYKIAFILLSMAFLYDIYWVFLSSNIFGQSVMAAVATKLDLPMMLYCPKLSDYPVQTCSLIGLGDIALPGIFLAYCYKFSRQKYNNSTYFLTSYAGYIIGILICVICLTVFNTAQPALLYLSPCTLIPVGIHALLKNDFMEMWNGIQQKVNFEKTNGFQQQEIKGTFQYLDEKDEL</sequence>
<evidence type="ECO:0000256" key="1">
    <source>
        <dbReference type="ARBA" id="ARBA00004477"/>
    </source>
</evidence>
<feature type="transmembrane region" description="Helical" evidence="8">
    <location>
        <begin position="183"/>
        <end position="207"/>
    </location>
</feature>
<keyword evidence="3 8" id="KW-0812">Transmembrane</keyword>
<evidence type="ECO:0000313" key="10">
    <source>
        <dbReference type="Proteomes" id="UP000008983"/>
    </source>
</evidence>
<dbReference type="Pfam" id="PF04258">
    <property type="entry name" value="Peptidase_A22B"/>
    <property type="match status" value="1"/>
</dbReference>
<comment type="subcellular location">
    <subcellularLocation>
        <location evidence="1">Endoplasmic reticulum membrane</location>
        <topology evidence="1">Multi-pass membrane protein</topology>
    </subcellularLocation>
</comment>
<dbReference type="OMA" id="MHPLVYD"/>
<dbReference type="Proteomes" id="UP000008983">
    <property type="component" value="Unassembled WGS sequence"/>
</dbReference>
<reference evidence="9 10" key="1">
    <citation type="submission" date="2011-07" db="EMBL/GenBank/DDBJ databases">
        <authorList>
            <person name="Coyne R."/>
            <person name="Brami D."/>
            <person name="Johnson J."/>
            <person name="Hostetler J."/>
            <person name="Hannick L."/>
            <person name="Clark T."/>
            <person name="Cassidy-Hanley D."/>
            <person name="Inman J."/>
        </authorList>
    </citation>
    <scope>NUCLEOTIDE SEQUENCE [LARGE SCALE GENOMIC DNA]</scope>
    <source>
        <strain evidence="9 10">G5</strain>
    </source>
</reference>
<proteinExistence type="inferred from homology"/>
<comment type="similarity">
    <text evidence="2">Belongs to the peptidase A22B family.</text>
</comment>
<evidence type="ECO:0000256" key="3">
    <source>
        <dbReference type="ARBA" id="ARBA00022692"/>
    </source>
</evidence>
<evidence type="ECO:0000256" key="2">
    <source>
        <dbReference type="ARBA" id="ARBA00006859"/>
    </source>
</evidence>
<dbReference type="eggNOG" id="KOG2442">
    <property type="taxonomic scope" value="Eukaryota"/>
</dbReference>
<keyword evidence="7 8" id="KW-0472">Membrane</keyword>
<dbReference type="GO" id="GO:0098553">
    <property type="term" value="C:lumenal side of endoplasmic reticulum membrane"/>
    <property type="evidence" value="ECO:0007669"/>
    <property type="project" value="TreeGrafter"/>
</dbReference>
<dbReference type="GO" id="GO:0006465">
    <property type="term" value="P:signal peptide processing"/>
    <property type="evidence" value="ECO:0007669"/>
    <property type="project" value="TreeGrafter"/>
</dbReference>
<dbReference type="EC" id="1.6.5.3" evidence="9"/>
<keyword evidence="6 8" id="KW-1133">Transmembrane helix</keyword>
<evidence type="ECO:0000256" key="8">
    <source>
        <dbReference type="SAM" id="Phobius"/>
    </source>
</evidence>
<dbReference type="InterPro" id="IPR007369">
    <property type="entry name" value="Peptidase_A22B_SPP"/>
</dbReference>
<feature type="transmembrane region" description="Helical" evidence="8">
    <location>
        <begin position="287"/>
        <end position="311"/>
    </location>
</feature>
<dbReference type="InterPro" id="IPR006639">
    <property type="entry name" value="Preselin/SPP"/>
</dbReference>
<feature type="transmembrane region" description="Helical" evidence="8">
    <location>
        <begin position="351"/>
        <end position="369"/>
    </location>
</feature>
<feature type="transmembrane region" description="Helical" evidence="8">
    <location>
        <begin position="85"/>
        <end position="105"/>
    </location>
</feature>
<dbReference type="PANTHER" id="PTHR12174">
    <property type="entry name" value="SIGNAL PEPTIDE PEPTIDASE"/>
    <property type="match status" value="1"/>
</dbReference>
<name>G0QV65_ICHMU</name>
<protein>
    <submittedName>
        <fullName evidence="9">Signal peptide peptidase 2b, putative</fullName>
        <ecNumber evidence="9">1.6.5.3</ecNumber>
    </submittedName>
</protein>
<dbReference type="GeneID" id="14907022"/>
<gene>
    <name evidence="9" type="ORF">IMG5_121530</name>
</gene>
<dbReference type="GO" id="GO:0016491">
    <property type="term" value="F:oxidoreductase activity"/>
    <property type="evidence" value="ECO:0007669"/>
    <property type="project" value="UniProtKB-KW"/>
</dbReference>